<evidence type="ECO:0000259" key="2">
    <source>
        <dbReference type="Pfam" id="PF00534"/>
    </source>
</evidence>
<dbReference type="GO" id="GO:0016757">
    <property type="term" value="F:glycosyltransferase activity"/>
    <property type="evidence" value="ECO:0007669"/>
    <property type="project" value="InterPro"/>
</dbReference>
<dbReference type="Proteomes" id="UP000538147">
    <property type="component" value="Unassembled WGS sequence"/>
</dbReference>
<dbReference type="SUPFAM" id="SSF53756">
    <property type="entry name" value="UDP-Glycosyltransferase/glycogen phosphorylase"/>
    <property type="match status" value="1"/>
</dbReference>
<dbReference type="EMBL" id="JACIIV010000017">
    <property type="protein sequence ID" value="MBB6228305.1"/>
    <property type="molecule type" value="Genomic_DNA"/>
</dbReference>
<reference evidence="3 4" key="1">
    <citation type="submission" date="2020-08" db="EMBL/GenBank/DDBJ databases">
        <title>Genomic Encyclopedia of Type Strains, Phase IV (KMG-IV): sequencing the most valuable type-strain genomes for metagenomic binning, comparative biology and taxonomic classification.</title>
        <authorList>
            <person name="Goeker M."/>
        </authorList>
    </citation>
    <scope>NUCLEOTIDE SEQUENCE [LARGE SCALE GENOMIC DNA]</scope>
    <source>
        <strain evidence="3 4">DSM 102189</strain>
    </source>
</reference>
<accession>A0A841LES0</accession>
<comment type="caution">
    <text evidence="3">The sequence shown here is derived from an EMBL/GenBank/DDBJ whole genome shotgun (WGS) entry which is preliminary data.</text>
</comment>
<keyword evidence="1" id="KW-0808">Transferase</keyword>
<name>A0A841LES0_9SPHN</name>
<dbReference type="Gene3D" id="3.40.50.2000">
    <property type="entry name" value="Glycogen Phosphorylase B"/>
    <property type="match status" value="1"/>
</dbReference>
<dbReference type="Pfam" id="PF00534">
    <property type="entry name" value="Glycos_transf_1"/>
    <property type="match status" value="1"/>
</dbReference>
<organism evidence="3 4">
    <name type="scientific">Polymorphobacter multimanifer</name>
    <dbReference type="NCBI Taxonomy" id="1070431"/>
    <lineage>
        <taxon>Bacteria</taxon>
        <taxon>Pseudomonadati</taxon>
        <taxon>Pseudomonadota</taxon>
        <taxon>Alphaproteobacteria</taxon>
        <taxon>Sphingomonadales</taxon>
        <taxon>Sphingosinicellaceae</taxon>
        <taxon>Polymorphobacter</taxon>
    </lineage>
</organism>
<dbReference type="PANTHER" id="PTHR46401">
    <property type="entry name" value="GLYCOSYLTRANSFERASE WBBK-RELATED"/>
    <property type="match status" value="1"/>
</dbReference>
<protein>
    <recommendedName>
        <fullName evidence="2">Glycosyl transferase family 1 domain-containing protein</fullName>
    </recommendedName>
</protein>
<gene>
    <name evidence="3" type="ORF">FHS79_002490</name>
</gene>
<dbReference type="AlphaFoldDB" id="A0A841LES0"/>
<evidence type="ECO:0000256" key="1">
    <source>
        <dbReference type="ARBA" id="ARBA00022679"/>
    </source>
</evidence>
<dbReference type="InterPro" id="IPR001296">
    <property type="entry name" value="Glyco_trans_1"/>
</dbReference>
<dbReference type="PANTHER" id="PTHR46401:SF2">
    <property type="entry name" value="GLYCOSYLTRANSFERASE WBBK-RELATED"/>
    <property type="match status" value="1"/>
</dbReference>
<feature type="domain" description="Glycosyl transferase family 1" evidence="2">
    <location>
        <begin position="7"/>
        <end position="67"/>
    </location>
</feature>
<dbReference type="RefSeq" id="WP_184200402.1">
    <property type="nucleotide sequence ID" value="NZ_JACIIV010000017.1"/>
</dbReference>
<proteinExistence type="predicted"/>
<keyword evidence="4" id="KW-1185">Reference proteome</keyword>
<sequence>MLGDPKVNKHIHILENIDDGTLGWLYENALATAYPSLYEGWGLPVGESLAYGKICLASNASSIKEIAPEITDLIDPFDRRRWASMIRHYAGSASARARREQMIRDTFVSTSWQETTRQIIDALSHPTMKQPARAYNLGDIANVTRDGDGRHYLGSGWYQREKWGCWAKQINPSLRLKFVHAPDEELVLSVLAKVLKPADASRRYDVRVNGTVVATWCFPPVASAGAEGQQVLLQRAVIPASLATSASEMTIEFIADRLTPVREVSPATVDRRSLGLGLVTFLIEAGSRMGDTAVLLSTRQPVRDALGAGPTLDLPRMLTDSRHRPSPMMDDWIRDLAHIRRFGAPLGTDGTAAVNGSVILALGLARVRFDRDLTISLIVDAPAATSGQALTIGVFVNDRWLQSIVLDSYAAVQFDIVVPRAMVTEFDPLNLSLLASGKPGTAPAFIVSALRLGQGMVLSSERRVMLATDQSLAIGIAPHRQLPPINMLDGGWYGVEDECLWSIAQQGRLRFAVSPAKRTALAIELEMDRIASGRDDDRIDIVTTEGNTVASVAFPPDRPGVRKVIVPIALEDDGSSVIELGLVPNNPAWPSRTDPAADPRRLGVRLLSISPIEFRCSEANRELVPAAPGDLPVRLLEGWHKIEEAGAWSDAPIARVAFHVEKDAQALVVVGTLRPDVAAEATVAITIAVDDGPDETMWIEPKDGSDYSLTLPPLSVGVHTIAISGIEPHSLHELGFSEDRRALGIWLSAIRREPQRDVAMAEIVGDAITSVV</sequence>
<evidence type="ECO:0000313" key="4">
    <source>
        <dbReference type="Proteomes" id="UP000538147"/>
    </source>
</evidence>
<evidence type="ECO:0000313" key="3">
    <source>
        <dbReference type="EMBL" id="MBB6228305.1"/>
    </source>
</evidence>